<keyword evidence="4" id="KW-0735">Signal-anchor</keyword>
<dbReference type="Pfam" id="PF14416">
    <property type="entry name" value="PMR5N"/>
    <property type="match status" value="1"/>
</dbReference>
<evidence type="ECO:0000259" key="8">
    <source>
        <dbReference type="Pfam" id="PF13839"/>
    </source>
</evidence>
<evidence type="ECO:0000259" key="9">
    <source>
        <dbReference type="Pfam" id="PF14416"/>
    </source>
</evidence>
<dbReference type="InterPro" id="IPR026057">
    <property type="entry name" value="TBL_C"/>
</dbReference>
<dbReference type="InterPro" id="IPR025846">
    <property type="entry name" value="TBL_N"/>
</dbReference>
<evidence type="ECO:0000256" key="1">
    <source>
        <dbReference type="ARBA" id="ARBA00004167"/>
    </source>
</evidence>
<feature type="domain" description="Trichome birefringence-like C-terminal" evidence="8">
    <location>
        <begin position="117"/>
        <end position="284"/>
    </location>
</feature>
<feature type="domain" description="Trichome birefringence-like N-terminal" evidence="9">
    <location>
        <begin position="62"/>
        <end position="116"/>
    </location>
</feature>
<evidence type="ECO:0000256" key="7">
    <source>
        <dbReference type="SAM" id="SignalP"/>
    </source>
</evidence>
<comment type="similarity">
    <text evidence="2">Belongs to the PC-esterase family. TBL subfamily.</text>
</comment>
<keyword evidence="7" id="KW-0732">Signal</keyword>
<gene>
    <name evidence="10" type="ORF">COLO4_17816</name>
</gene>
<evidence type="ECO:0000256" key="5">
    <source>
        <dbReference type="ARBA" id="ARBA00022989"/>
    </source>
</evidence>
<evidence type="ECO:0000256" key="6">
    <source>
        <dbReference type="ARBA" id="ARBA00023136"/>
    </source>
</evidence>
<reference evidence="11" key="1">
    <citation type="submission" date="2013-09" db="EMBL/GenBank/DDBJ databases">
        <title>Corchorus olitorius genome sequencing.</title>
        <authorList>
            <person name="Alam M."/>
            <person name="Haque M.S."/>
            <person name="Islam M.S."/>
            <person name="Emdad E.M."/>
            <person name="Islam M.M."/>
            <person name="Ahmed B."/>
            <person name="Halim A."/>
            <person name="Hossen Q.M.M."/>
            <person name="Hossain M.Z."/>
            <person name="Ahmed R."/>
            <person name="Khan M.M."/>
            <person name="Islam R."/>
            <person name="Rashid M.M."/>
            <person name="Khan S.A."/>
            <person name="Rahman M.S."/>
            <person name="Alam M."/>
            <person name="Yahiya A.S."/>
            <person name="Khan M.S."/>
            <person name="Azam M.S."/>
            <person name="Haque T."/>
            <person name="Lashkar M.Z.H."/>
            <person name="Akhand A.I."/>
            <person name="Morshed G."/>
            <person name="Roy S."/>
            <person name="Uddin K.S."/>
            <person name="Rabeya T."/>
            <person name="Hossain A.S."/>
            <person name="Chowdhury A."/>
            <person name="Snigdha A.R."/>
            <person name="Mortoza M.S."/>
            <person name="Matin S.A."/>
            <person name="Hoque S.M.E."/>
            <person name="Islam M.K."/>
            <person name="Roy D.K."/>
            <person name="Haider R."/>
            <person name="Moosa M.M."/>
            <person name="Elias S.M."/>
            <person name="Hasan A.M."/>
            <person name="Jahan S."/>
            <person name="Shafiuddin M."/>
            <person name="Mahmood N."/>
            <person name="Shommy N.S."/>
        </authorList>
    </citation>
    <scope>NUCLEOTIDE SEQUENCE [LARGE SCALE GENOMIC DNA]</scope>
    <source>
        <strain evidence="11">cv. O-4</strain>
    </source>
</reference>
<keyword evidence="6" id="KW-0472">Membrane</keyword>
<accession>A0A1R3JBE5</accession>
<name>A0A1R3JBE5_9ROSI</name>
<dbReference type="Pfam" id="PF13839">
    <property type="entry name" value="PC-Esterase"/>
    <property type="match status" value="1"/>
</dbReference>
<dbReference type="Proteomes" id="UP000187203">
    <property type="component" value="Unassembled WGS sequence"/>
</dbReference>
<sequence>MAAPNKLCCLFPLLCFISVFFLFSVSRKASISSSPTHFQSLRFKPITVDANATTGSDPDESPCDYSDGSWIYDPDFKFNRYSSRCQQMHKGWNCVLNKKSSAREIVKWRWKPRNCNLPPLDPLKFLQTYKDTKIGFVGDSLNRNMFISLFCILKRVSSSSKVKKWRPPGAERGFTFLHYNLTIAYHRANLLARYGRWSANGNGGKLEALGYREGYRVDVDIPDSTWEKATSFHDILIFNTGHWWWLPSIFDPVKSPMLFFEKGQPLLPPIPPDVGLDKVLKHMAFYTFSGSVETMRILAELQQIFSFVLIIISNYLESNTMLV</sequence>
<evidence type="ECO:0000313" key="11">
    <source>
        <dbReference type="Proteomes" id="UP000187203"/>
    </source>
</evidence>
<dbReference type="PANTHER" id="PTHR32285">
    <property type="entry name" value="PROTEIN TRICHOME BIREFRINGENCE-LIKE 9-RELATED"/>
    <property type="match status" value="1"/>
</dbReference>
<dbReference type="AlphaFoldDB" id="A0A1R3JBE5"/>
<dbReference type="EMBL" id="AWUE01016388">
    <property type="protein sequence ID" value="OMO92163.1"/>
    <property type="molecule type" value="Genomic_DNA"/>
</dbReference>
<protein>
    <submittedName>
        <fullName evidence="10">Uncharacterized protein</fullName>
    </submittedName>
</protein>
<evidence type="ECO:0000256" key="3">
    <source>
        <dbReference type="ARBA" id="ARBA00022692"/>
    </source>
</evidence>
<dbReference type="GO" id="GO:0005794">
    <property type="term" value="C:Golgi apparatus"/>
    <property type="evidence" value="ECO:0007669"/>
    <property type="project" value="TreeGrafter"/>
</dbReference>
<comment type="caution">
    <text evidence="10">The sequence shown here is derived from an EMBL/GenBank/DDBJ whole genome shotgun (WGS) entry which is preliminary data.</text>
</comment>
<keyword evidence="5" id="KW-1133">Transmembrane helix</keyword>
<proteinExistence type="inferred from homology"/>
<dbReference type="PANTHER" id="PTHR32285:SF12">
    <property type="entry name" value="PROTEIN TRICHOME BIREFRINGENCE-LIKE 13"/>
    <property type="match status" value="1"/>
</dbReference>
<dbReference type="STRING" id="93759.A0A1R3JBE5"/>
<evidence type="ECO:0000313" key="10">
    <source>
        <dbReference type="EMBL" id="OMO92163.1"/>
    </source>
</evidence>
<dbReference type="GO" id="GO:0016413">
    <property type="term" value="F:O-acetyltransferase activity"/>
    <property type="evidence" value="ECO:0007669"/>
    <property type="project" value="InterPro"/>
</dbReference>
<feature type="signal peptide" evidence="7">
    <location>
        <begin position="1"/>
        <end position="28"/>
    </location>
</feature>
<keyword evidence="11" id="KW-1185">Reference proteome</keyword>
<comment type="subcellular location">
    <subcellularLocation>
        <location evidence="1">Membrane</location>
        <topology evidence="1">Single-pass membrane protein</topology>
    </subcellularLocation>
</comment>
<keyword evidence="3" id="KW-0812">Transmembrane</keyword>
<feature type="chain" id="PRO_5013385874" evidence="7">
    <location>
        <begin position="29"/>
        <end position="323"/>
    </location>
</feature>
<dbReference type="GO" id="GO:0016020">
    <property type="term" value="C:membrane"/>
    <property type="evidence" value="ECO:0007669"/>
    <property type="project" value="UniProtKB-SubCell"/>
</dbReference>
<dbReference type="OrthoDB" id="630188at2759"/>
<dbReference type="InterPro" id="IPR029962">
    <property type="entry name" value="TBL"/>
</dbReference>
<evidence type="ECO:0000256" key="4">
    <source>
        <dbReference type="ARBA" id="ARBA00022968"/>
    </source>
</evidence>
<evidence type="ECO:0000256" key="2">
    <source>
        <dbReference type="ARBA" id="ARBA00007727"/>
    </source>
</evidence>
<organism evidence="10 11">
    <name type="scientific">Corchorus olitorius</name>
    <dbReference type="NCBI Taxonomy" id="93759"/>
    <lineage>
        <taxon>Eukaryota</taxon>
        <taxon>Viridiplantae</taxon>
        <taxon>Streptophyta</taxon>
        <taxon>Embryophyta</taxon>
        <taxon>Tracheophyta</taxon>
        <taxon>Spermatophyta</taxon>
        <taxon>Magnoliopsida</taxon>
        <taxon>eudicotyledons</taxon>
        <taxon>Gunneridae</taxon>
        <taxon>Pentapetalae</taxon>
        <taxon>rosids</taxon>
        <taxon>malvids</taxon>
        <taxon>Malvales</taxon>
        <taxon>Malvaceae</taxon>
        <taxon>Grewioideae</taxon>
        <taxon>Apeibeae</taxon>
        <taxon>Corchorus</taxon>
    </lineage>
</organism>